<dbReference type="EMBL" id="MPDP01000212">
    <property type="protein sequence ID" value="KAK1470999.1"/>
    <property type="molecule type" value="Genomic_DNA"/>
</dbReference>
<keyword evidence="2" id="KW-1185">Reference proteome</keyword>
<sequence length="351" mass="40193">MSRKLPIRHLCYLEETVGREKWLKFTNTSSLKYFRTFYGAAFFSPDAAATSSLGCPGFCSELYKKAIELADQWGSLSVQSAFRPGAIRSQSHSSIVSFLTTCMTWESLAILKSSLGTFKTEDILGQTGRMKFSTNSKNYCRSIKTFTIPLALRQLHTVFHVKGWDLYRLVLTFQIRISPLDEFEIDKRSILLSLNRTVNKTHIPIKVSNDEASDAFHFPIFANFGRLCQLNVDKNSFHFVGKRREPAVGLVAFSLLYDDTLHYVPCLSHDCDDDLALPQQHHLRLEYQDNILHNNCQLFLMALPLILAIELSQSKGESYMDRGFVSKRNLRLLTRLPFPLFRIVFAIPHSY</sequence>
<dbReference type="AlphaFoldDB" id="A0AAI9V532"/>
<evidence type="ECO:0000313" key="1">
    <source>
        <dbReference type="EMBL" id="KAK1470999.1"/>
    </source>
</evidence>
<evidence type="ECO:0000313" key="2">
    <source>
        <dbReference type="Proteomes" id="UP001239213"/>
    </source>
</evidence>
<dbReference type="Proteomes" id="UP001239213">
    <property type="component" value="Unassembled WGS sequence"/>
</dbReference>
<name>A0AAI9V532_9PEZI</name>
<reference evidence="1" key="1">
    <citation type="submission" date="2016-11" db="EMBL/GenBank/DDBJ databases">
        <title>The genome sequence of Colletotrichum cuscutae.</title>
        <authorList>
            <person name="Baroncelli R."/>
        </authorList>
    </citation>
    <scope>NUCLEOTIDE SEQUENCE</scope>
    <source>
        <strain evidence="1">IMI 304802</strain>
    </source>
</reference>
<accession>A0AAI9V532</accession>
<proteinExistence type="predicted"/>
<gene>
    <name evidence="1" type="ORF">CCUS01_06113</name>
</gene>
<protein>
    <submittedName>
        <fullName evidence="1">Uncharacterized protein</fullName>
    </submittedName>
</protein>
<organism evidence="1 2">
    <name type="scientific">Colletotrichum cuscutae</name>
    <dbReference type="NCBI Taxonomy" id="1209917"/>
    <lineage>
        <taxon>Eukaryota</taxon>
        <taxon>Fungi</taxon>
        <taxon>Dikarya</taxon>
        <taxon>Ascomycota</taxon>
        <taxon>Pezizomycotina</taxon>
        <taxon>Sordariomycetes</taxon>
        <taxon>Hypocreomycetidae</taxon>
        <taxon>Glomerellales</taxon>
        <taxon>Glomerellaceae</taxon>
        <taxon>Colletotrichum</taxon>
        <taxon>Colletotrichum acutatum species complex</taxon>
    </lineage>
</organism>
<comment type="caution">
    <text evidence="1">The sequence shown here is derived from an EMBL/GenBank/DDBJ whole genome shotgun (WGS) entry which is preliminary data.</text>
</comment>